<dbReference type="GO" id="GO:0071014">
    <property type="term" value="C:post-mRNA release spliceosomal complex"/>
    <property type="evidence" value="ECO:0007669"/>
    <property type="project" value="TreeGrafter"/>
</dbReference>
<organism evidence="11 12">
    <name type="scientific">Tritrichomonas foetus</name>
    <dbReference type="NCBI Taxonomy" id="1144522"/>
    <lineage>
        <taxon>Eukaryota</taxon>
        <taxon>Metamonada</taxon>
        <taxon>Parabasalia</taxon>
        <taxon>Tritrichomonadida</taxon>
        <taxon>Tritrichomonadidae</taxon>
        <taxon>Tritrichomonas</taxon>
    </lineage>
</organism>
<keyword evidence="6" id="KW-0508">mRNA splicing</keyword>
<evidence type="ECO:0000313" key="11">
    <source>
        <dbReference type="EMBL" id="OHT06115.1"/>
    </source>
</evidence>
<dbReference type="PANTHER" id="PTHR11246:SF5">
    <property type="entry name" value="PRE-MRNA-SPLICING FACTOR SYF1"/>
    <property type="match status" value="1"/>
</dbReference>
<evidence type="ECO:0000259" key="10">
    <source>
        <dbReference type="Pfam" id="PF23233"/>
    </source>
</evidence>
<evidence type="ECO:0000256" key="2">
    <source>
        <dbReference type="ARBA" id="ARBA00008644"/>
    </source>
</evidence>
<dbReference type="Pfam" id="PF23231">
    <property type="entry name" value="HAT_Syf1_CNRKL1_C"/>
    <property type="match status" value="1"/>
</dbReference>
<dbReference type="GO" id="GO:0000349">
    <property type="term" value="P:generation of catalytic spliceosome for first transesterification step"/>
    <property type="evidence" value="ECO:0007669"/>
    <property type="project" value="TreeGrafter"/>
</dbReference>
<dbReference type="InterPro" id="IPR055430">
    <property type="entry name" value="HAT_Syf1_CNRKL1_C"/>
</dbReference>
<dbReference type="InterPro" id="IPR011990">
    <property type="entry name" value="TPR-like_helical_dom_sf"/>
</dbReference>
<evidence type="ECO:0000259" key="8">
    <source>
        <dbReference type="Pfam" id="PF23220"/>
    </source>
</evidence>
<feature type="domain" description="Pre-mRNA-splicing factor Syf1/CRNKL1-like C-terminal HAT-repeats" evidence="9">
    <location>
        <begin position="423"/>
        <end position="741"/>
    </location>
</feature>
<comment type="subcellular location">
    <subcellularLocation>
        <location evidence="1">Nucleus</location>
    </subcellularLocation>
</comment>
<dbReference type="Pfam" id="PF23220">
    <property type="entry name" value="HAT_Syf1_M"/>
    <property type="match status" value="1"/>
</dbReference>
<dbReference type="SMART" id="SM00386">
    <property type="entry name" value="HAT"/>
    <property type="match status" value="8"/>
</dbReference>
<comment type="similarity">
    <text evidence="2">Belongs to the crooked-neck family.</text>
</comment>
<dbReference type="InterPro" id="IPR055433">
    <property type="entry name" value="HAT_Syf1-like_N"/>
</dbReference>
<dbReference type="AlphaFoldDB" id="A0A1J4K4J8"/>
<dbReference type="RefSeq" id="XP_068359251.1">
    <property type="nucleotide sequence ID" value="XM_068504669.1"/>
</dbReference>
<evidence type="ECO:0000256" key="3">
    <source>
        <dbReference type="ARBA" id="ARBA00022664"/>
    </source>
</evidence>
<name>A0A1J4K4J8_9EUKA</name>
<evidence type="ECO:0000256" key="4">
    <source>
        <dbReference type="ARBA" id="ARBA00022728"/>
    </source>
</evidence>
<reference evidence="11" key="1">
    <citation type="submission" date="2016-10" db="EMBL/GenBank/DDBJ databases">
        <authorList>
            <person name="Benchimol M."/>
            <person name="Almeida L.G."/>
            <person name="Vasconcelos A.T."/>
            <person name="Perreira-Neves A."/>
            <person name="Rosa I.A."/>
            <person name="Tasca T."/>
            <person name="Bogo M.R."/>
            <person name="de Souza W."/>
        </authorList>
    </citation>
    <scope>NUCLEOTIDE SEQUENCE [LARGE SCALE GENOMIC DNA]</scope>
    <source>
        <strain evidence="11">K</strain>
    </source>
</reference>
<evidence type="ECO:0000259" key="9">
    <source>
        <dbReference type="Pfam" id="PF23231"/>
    </source>
</evidence>
<feature type="domain" description="Pre-mRNA-splicing factor SYF1 central HAT repeats" evidence="8">
    <location>
        <begin position="188"/>
        <end position="362"/>
    </location>
</feature>
<dbReference type="SUPFAM" id="SSF48452">
    <property type="entry name" value="TPR-like"/>
    <property type="match status" value="3"/>
</dbReference>
<proteinExistence type="inferred from homology"/>
<dbReference type="Proteomes" id="UP000179807">
    <property type="component" value="Unassembled WGS sequence"/>
</dbReference>
<sequence>MELAVQDIGYEQQLTRNINGISLVRTWLSYILIKKQHYLNMNFPNGVPDQRELAKQIDQLWIYYNRAVKQYPRSYKIWADYCDTRSSYVIQFLNEDELSIQMANGTYERALHNLWTCPRLWLDYLNFLGKQKRLSLLRRTFNRALQSLPITQHDRLWEAYLHIIRDLHAVATTDDAYRRFLKLHPEHIEDACEFFIAEKSTRRAAFYLKMLLNDPNFQSLNNRPKYYWWTQLAEVVGLDPYIEDAEKLLRDGCKGFVVETGRVWVLIAEHFARLGLFADAIQTFEDAMNSTITAHDFALVFQGEVDLLYSIAMKSDKFSMYLQKLDDLLNRRPLLLNSTKLRHNKNNVMNWIERVTLHFDKEYSYEARTRKNLWEQLEPMTTQLGQLLVMEEAIETVEPRLAIQGKYCDLWTNLSKLVDIPFAVLEAALNDESLLSSDLVGIYCYYIELELSNGNEGHALEIARRAVSDKRANSCSGSSQLWSLALDVEWSFGSPSTIKYLFEQCMVSKAVTMRHVLSYAKFLEDSKHYDEMFRVFERGINQVGWPNCSALWLFYLHKFVSTYGGKHRERTRDLFEDALNEAPPKEAQAIFILYAKFEEDFGMMRRAMEIYRRASDICKSDEVIHVWVAAACRLYGVAKAREVYEYAVSQFAGDRRCSEWCLRYAALETKLTEYERARTIYIHGGQFAEPDTFAHYWDEYEEFEKKHGTKQTYKEMLSQKNVAVARFNRTIHVGLAQEGKGIVSKDEDEELNDVEATREVLNAEVKIPETIYDGGSFTAIERFAKRNRSLLTSKK</sequence>
<dbReference type="InterPro" id="IPR056350">
    <property type="entry name" value="HAT_Syf1_central"/>
</dbReference>
<evidence type="ECO:0000256" key="7">
    <source>
        <dbReference type="ARBA" id="ARBA00023242"/>
    </source>
</evidence>
<keyword evidence="3" id="KW-0507">mRNA processing</keyword>
<dbReference type="GO" id="GO:0000974">
    <property type="term" value="C:Prp19 complex"/>
    <property type="evidence" value="ECO:0007669"/>
    <property type="project" value="TreeGrafter"/>
</dbReference>
<dbReference type="EMBL" id="MLAK01000736">
    <property type="protein sequence ID" value="OHT06115.1"/>
    <property type="molecule type" value="Genomic_DNA"/>
</dbReference>
<keyword evidence="4" id="KW-0747">Spliceosome</keyword>
<accession>A0A1J4K4J8</accession>
<dbReference type="Gene3D" id="1.25.40.10">
    <property type="entry name" value="Tetratricopeptide repeat domain"/>
    <property type="match status" value="2"/>
</dbReference>
<evidence type="ECO:0000256" key="1">
    <source>
        <dbReference type="ARBA" id="ARBA00004123"/>
    </source>
</evidence>
<dbReference type="PANTHER" id="PTHR11246">
    <property type="entry name" value="PRE-MRNA SPLICING FACTOR"/>
    <property type="match status" value="1"/>
</dbReference>
<evidence type="ECO:0000256" key="6">
    <source>
        <dbReference type="ARBA" id="ARBA00023187"/>
    </source>
</evidence>
<dbReference type="OrthoDB" id="10067343at2759"/>
<gene>
    <name evidence="11" type="primary">XAB2</name>
    <name evidence="11" type="ORF">TRFO_25979</name>
</gene>
<evidence type="ECO:0000313" key="12">
    <source>
        <dbReference type="Proteomes" id="UP000179807"/>
    </source>
</evidence>
<dbReference type="InterPro" id="IPR003107">
    <property type="entry name" value="HAT"/>
</dbReference>
<dbReference type="InterPro" id="IPR045075">
    <property type="entry name" value="Syf1-like"/>
</dbReference>
<feature type="domain" description="Pre-mRNA-splicing factor Syf1-like N-terminal HAT-repeats" evidence="10">
    <location>
        <begin position="6"/>
        <end position="186"/>
    </location>
</feature>
<dbReference type="GO" id="GO:0071007">
    <property type="term" value="C:U2-type catalytic step 2 spliceosome"/>
    <property type="evidence" value="ECO:0007669"/>
    <property type="project" value="TreeGrafter"/>
</dbReference>
<keyword evidence="5" id="KW-0677">Repeat</keyword>
<comment type="caution">
    <text evidence="11">The sequence shown here is derived from an EMBL/GenBank/DDBJ whole genome shotgun (WGS) entry which is preliminary data.</text>
</comment>
<dbReference type="GeneID" id="94839373"/>
<dbReference type="Pfam" id="PF23233">
    <property type="entry name" value="HAT_Syf1_CNRKL1_N"/>
    <property type="match status" value="1"/>
</dbReference>
<protein>
    <submittedName>
        <fullName evidence="11">Pre-mRNA-splicing factor SYF1</fullName>
    </submittedName>
</protein>
<dbReference type="VEuPathDB" id="TrichDB:TRFO_25979"/>
<keyword evidence="7" id="KW-0539">Nucleus</keyword>
<evidence type="ECO:0000256" key="5">
    <source>
        <dbReference type="ARBA" id="ARBA00022737"/>
    </source>
</evidence>
<keyword evidence="12" id="KW-1185">Reference proteome</keyword>